<comment type="caution">
    <text evidence="13">The sequence shown here is derived from an EMBL/GenBank/DDBJ whole genome shotgun (WGS) entry which is preliminary data.</text>
</comment>
<evidence type="ECO:0000259" key="11">
    <source>
        <dbReference type="Pfam" id="PF00905"/>
    </source>
</evidence>
<dbReference type="NCBIfam" id="TIGR02074">
    <property type="entry name" value="PBP_1a_fam"/>
    <property type="match status" value="1"/>
</dbReference>
<dbReference type="InterPro" id="IPR001460">
    <property type="entry name" value="PCN-bd_Tpept"/>
</dbReference>
<keyword evidence="2" id="KW-0645">Protease</keyword>
<evidence type="ECO:0000256" key="7">
    <source>
        <dbReference type="ARBA" id="ARBA00044770"/>
    </source>
</evidence>
<dbReference type="Pfam" id="PF00912">
    <property type="entry name" value="Transgly"/>
    <property type="match status" value="1"/>
</dbReference>
<dbReference type="PANTHER" id="PTHR32282:SF33">
    <property type="entry name" value="PEPTIDOGLYCAN GLYCOSYLTRANSFERASE"/>
    <property type="match status" value="1"/>
</dbReference>
<feature type="region of interest" description="Disordered" evidence="9">
    <location>
        <begin position="8"/>
        <end position="31"/>
    </location>
</feature>
<keyword evidence="1" id="KW-0121">Carboxypeptidase</keyword>
<dbReference type="InterPro" id="IPR012338">
    <property type="entry name" value="Beta-lactam/transpept-like"/>
</dbReference>
<evidence type="ECO:0000256" key="9">
    <source>
        <dbReference type="SAM" id="MobiDB-lite"/>
    </source>
</evidence>
<dbReference type="SUPFAM" id="SSF56601">
    <property type="entry name" value="beta-lactamase/transpeptidase-like"/>
    <property type="match status" value="1"/>
</dbReference>
<keyword evidence="10" id="KW-0812">Transmembrane</keyword>
<evidence type="ECO:0000256" key="1">
    <source>
        <dbReference type="ARBA" id="ARBA00022645"/>
    </source>
</evidence>
<dbReference type="EMBL" id="CAXAMM010016668">
    <property type="protein sequence ID" value="CAK9039431.1"/>
    <property type="molecule type" value="Genomic_DNA"/>
</dbReference>
<accession>A0ABP0LJQ8</accession>
<proteinExistence type="predicted"/>
<feature type="compositionally biased region" description="Basic residues" evidence="9">
    <location>
        <begin position="9"/>
        <end position="30"/>
    </location>
</feature>
<keyword evidence="4" id="KW-0808">Transferase</keyword>
<keyword evidence="5" id="KW-0378">Hydrolase</keyword>
<comment type="catalytic activity">
    <reaction evidence="8">
        <text>[GlcNAc-(1-&gt;4)-Mur2Ac(oyl-L-Ala-gamma-D-Glu-L-Lys-D-Ala-D-Ala)](n)-di-trans,octa-cis-undecaprenyl diphosphate + beta-D-GlcNAc-(1-&gt;4)-Mur2Ac(oyl-L-Ala-gamma-D-Glu-L-Lys-D-Ala-D-Ala)-di-trans,octa-cis-undecaprenyl diphosphate = [GlcNAc-(1-&gt;4)-Mur2Ac(oyl-L-Ala-gamma-D-Glu-L-Lys-D-Ala-D-Ala)](n+1)-di-trans,octa-cis-undecaprenyl diphosphate + di-trans,octa-cis-undecaprenyl diphosphate + H(+)</text>
        <dbReference type="Rhea" id="RHEA:23708"/>
        <dbReference type="Rhea" id="RHEA-COMP:9602"/>
        <dbReference type="Rhea" id="RHEA-COMP:9603"/>
        <dbReference type="ChEBI" id="CHEBI:15378"/>
        <dbReference type="ChEBI" id="CHEBI:58405"/>
        <dbReference type="ChEBI" id="CHEBI:60033"/>
        <dbReference type="ChEBI" id="CHEBI:78435"/>
        <dbReference type="EC" id="2.4.99.28"/>
    </reaction>
</comment>
<evidence type="ECO:0000256" key="8">
    <source>
        <dbReference type="ARBA" id="ARBA00049902"/>
    </source>
</evidence>
<dbReference type="Gene3D" id="3.40.710.10">
    <property type="entry name" value="DD-peptidase/beta-lactamase superfamily"/>
    <property type="match status" value="1"/>
</dbReference>
<evidence type="ECO:0000256" key="2">
    <source>
        <dbReference type="ARBA" id="ARBA00022670"/>
    </source>
</evidence>
<organism evidence="13 14">
    <name type="scientific">Durusdinium trenchii</name>
    <dbReference type="NCBI Taxonomy" id="1381693"/>
    <lineage>
        <taxon>Eukaryota</taxon>
        <taxon>Sar</taxon>
        <taxon>Alveolata</taxon>
        <taxon>Dinophyceae</taxon>
        <taxon>Suessiales</taxon>
        <taxon>Symbiodiniaceae</taxon>
        <taxon>Durusdinium</taxon>
    </lineage>
</organism>
<name>A0ABP0LJQ8_9DINO</name>
<feature type="transmembrane region" description="Helical" evidence="10">
    <location>
        <begin position="34"/>
        <end position="59"/>
    </location>
</feature>
<dbReference type="Gene3D" id="1.10.3810.10">
    <property type="entry name" value="Biosynthetic peptidoglycan transglycosylase-like"/>
    <property type="match status" value="1"/>
</dbReference>
<keyword evidence="10" id="KW-0472">Membrane</keyword>
<evidence type="ECO:0000256" key="4">
    <source>
        <dbReference type="ARBA" id="ARBA00022679"/>
    </source>
</evidence>
<keyword evidence="6" id="KW-0511">Multifunctional enzyme</keyword>
<evidence type="ECO:0000256" key="5">
    <source>
        <dbReference type="ARBA" id="ARBA00022801"/>
    </source>
</evidence>
<evidence type="ECO:0000313" key="14">
    <source>
        <dbReference type="Proteomes" id="UP001642464"/>
    </source>
</evidence>
<evidence type="ECO:0000256" key="3">
    <source>
        <dbReference type="ARBA" id="ARBA00022676"/>
    </source>
</evidence>
<dbReference type="PANTHER" id="PTHR32282">
    <property type="entry name" value="BINDING PROTEIN TRANSPEPTIDASE, PUTATIVE-RELATED"/>
    <property type="match status" value="1"/>
</dbReference>
<keyword evidence="14" id="KW-1185">Reference proteome</keyword>
<evidence type="ECO:0000259" key="12">
    <source>
        <dbReference type="Pfam" id="PF00912"/>
    </source>
</evidence>
<keyword evidence="3" id="KW-0328">Glycosyltransferase</keyword>
<dbReference type="InterPro" id="IPR023346">
    <property type="entry name" value="Lysozyme-like_dom_sf"/>
</dbReference>
<evidence type="ECO:0000313" key="13">
    <source>
        <dbReference type="EMBL" id="CAK9039431.1"/>
    </source>
</evidence>
<protein>
    <recommendedName>
        <fullName evidence="7">peptidoglycan glycosyltransferase</fullName>
        <ecNumber evidence="7">2.4.99.28</ecNumber>
    </recommendedName>
</protein>
<keyword evidence="10" id="KW-1133">Transmembrane helix</keyword>
<evidence type="ECO:0000256" key="6">
    <source>
        <dbReference type="ARBA" id="ARBA00023268"/>
    </source>
</evidence>
<dbReference type="SUPFAM" id="SSF53955">
    <property type="entry name" value="Lysozyme-like"/>
    <property type="match status" value="1"/>
</dbReference>
<dbReference type="Pfam" id="PF00905">
    <property type="entry name" value="Transpeptidase"/>
    <property type="match status" value="1"/>
</dbReference>
<feature type="domain" description="Penicillin-binding protein transpeptidase" evidence="11">
    <location>
        <begin position="345"/>
        <end position="574"/>
    </location>
</feature>
<sequence>MVFEAWVMTRKRKTKRPASSRTRRRRKKPQGKSYAGLVADAGVFCFSVLIGLAALFAYFARDLPDTNTLWRDRGAPKITLLAADNSPIRIHGTSMGAPVRLADLPAHVPAAILAVEDRNFYHHFGVNPVSVMRALIVNAKQGGVVQGGSTITQQLAKNVFLSADRTVKRKAQEFLLALWLEQKFTKEEILTLYLNRVYFGAGAYGIDAASHRYFAKPAEQLEIGEAAMLAGLLKAPSRFAPTSNPEDAGRRGRLVIDQMVAAGFLTPAKAASVLDRPILLSAPQFSTAPYFVDHALQTVRGIAGDLDADLMVWTTFDPSVQAAAELGLVAGAAVAPDDLSESQSAVVIMDGEGAVRAMIGGRDYRTSQFNRAVQAKRQPGSAFKPFVFLAAIESGYRTDDYVMDAPVSVGKWAPNNYDGKYFGEVTLREALARSLNGATVRVQEATGRSVVRQTARAMGWPGSLNPGPSLALGVDAVSPLDLAGAYAPFANGGYRIKPRIIDRIETADGDLIYQRSGPVLEQAASASAISDVNQMMRAVVDWGTGGNAAVAGYHAAGKTGTTQNNRDGWFAGHAGGLVGVVWVGRDDNAPMPNVTGGRAPAVIWREIMARALPPRYVAPLIAPVIDPAFEADDDPIADILGASG</sequence>
<dbReference type="EC" id="2.4.99.28" evidence="7"/>
<gene>
    <name evidence="13" type="ORF">SCF082_LOCUS23065</name>
</gene>
<dbReference type="InterPro" id="IPR050396">
    <property type="entry name" value="Glycosyltr_51/Transpeptidase"/>
</dbReference>
<dbReference type="InterPro" id="IPR001264">
    <property type="entry name" value="Glyco_trans_51"/>
</dbReference>
<evidence type="ECO:0000256" key="10">
    <source>
        <dbReference type="SAM" id="Phobius"/>
    </source>
</evidence>
<reference evidence="13 14" key="1">
    <citation type="submission" date="2024-02" db="EMBL/GenBank/DDBJ databases">
        <authorList>
            <person name="Chen Y."/>
            <person name="Shah S."/>
            <person name="Dougan E. K."/>
            <person name="Thang M."/>
            <person name="Chan C."/>
        </authorList>
    </citation>
    <scope>NUCLEOTIDE SEQUENCE [LARGE SCALE GENOMIC DNA]</scope>
</reference>
<feature type="domain" description="Glycosyl transferase family 51" evidence="12">
    <location>
        <begin position="97"/>
        <end position="259"/>
    </location>
</feature>
<dbReference type="InterPro" id="IPR036950">
    <property type="entry name" value="PBP_transglycosylase"/>
</dbReference>
<dbReference type="Proteomes" id="UP001642464">
    <property type="component" value="Unassembled WGS sequence"/>
</dbReference>